<dbReference type="Gene3D" id="3.40.50.300">
    <property type="entry name" value="P-loop containing nucleotide triphosphate hydrolases"/>
    <property type="match status" value="1"/>
</dbReference>
<name>E1QKH4_DESB2</name>
<comment type="subcellular location">
    <subcellularLocation>
        <location evidence="8">Cytoplasm</location>
    </subcellularLocation>
</comment>
<dbReference type="GO" id="GO:0036430">
    <property type="term" value="F:CMP kinase activity"/>
    <property type="evidence" value="ECO:0007669"/>
    <property type="project" value="RHEA"/>
</dbReference>
<keyword evidence="4 8" id="KW-0418">Kinase</keyword>
<dbReference type="EC" id="2.7.4.25" evidence="8"/>
<evidence type="ECO:0000256" key="3">
    <source>
        <dbReference type="ARBA" id="ARBA00022741"/>
    </source>
</evidence>
<dbReference type="OrthoDB" id="9807434at2"/>
<evidence type="ECO:0000259" key="9">
    <source>
        <dbReference type="Pfam" id="PF02224"/>
    </source>
</evidence>
<reference evidence="10 11" key="1">
    <citation type="journal article" date="2010" name="Stand. Genomic Sci.">
        <title>Complete genome sequence of Desulfarculus baarsii type strain (2st14).</title>
        <authorList>
            <person name="Sun H."/>
            <person name="Spring S."/>
            <person name="Lapidus A."/>
            <person name="Davenport K."/>
            <person name="Del Rio T.G."/>
            <person name="Tice H."/>
            <person name="Nolan M."/>
            <person name="Copeland A."/>
            <person name="Cheng J.F."/>
            <person name="Lucas S."/>
            <person name="Tapia R."/>
            <person name="Goodwin L."/>
            <person name="Pitluck S."/>
            <person name="Ivanova N."/>
            <person name="Pagani I."/>
            <person name="Mavromatis K."/>
            <person name="Ovchinnikova G."/>
            <person name="Pati A."/>
            <person name="Chen A."/>
            <person name="Palaniappan K."/>
            <person name="Hauser L."/>
            <person name="Chang Y.J."/>
            <person name="Jeffries C.D."/>
            <person name="Detter J.C."/>
            <person name="Han C."/>
            <person name="Rohde M."/>
            <person name="Brambilla E."/>
            <person name="Goker M."/>
            <person name="Woyke T."/>
            <person name="Bristow J."/>
            <person name="Eisen J.A."/>
            <person name="Markowitz V."/>
            <person name="Hugenholtz P."/>
            <person name="Kyrpides N.C."/>
            <person name="Klenk H.P."/>
            <person name="Land M."/>
        </authorList>
    </citation>
    <scope>NUCLEOTIDE SEQUENCE [LARGE SCALE GENOMIC DNA]</scope>
    <source>
        <strain evidence="11">ATCC 33931 / DSM 2075 / LMG 7858 / VKM B-1802 / 2st14</strain>
    </source>
</reference>
<dbReference type="AlphaFoldDB" id="E1QKH4"/>
<dbReference type="GO" id="GO:0006220">
    <property type="term" value="P:pyrimidine nucleotide metabolic process"/>
    <property type="evidence" value="ECO:0007669"/>
    <property type="project" value="UniProtKB-UniRule"/>
</dbReference>
<keyword evidence="2 8" id="KW-0808">Transferase</keyword>
<feature type="binding site" evidence="8">
    <location>
        <begin position="7"/>
        <end position="15"/>
    </location>
    <ligand>
        <name>ATP</name>
        <dbReference type="ChEBI" id="CHEBI:30616"/>
    </ligand>
</feature>
<dbReference type="KEGG" id="dbr:Deba_2713"/>
<dbReference type="HAMAP" id="MF_00238">
    <property type="entry name" value="Cytidyl_kinase_type1"/>
    <property type="match status" value="1"/>
</dbReference>
<keyword evidence="11" id="KW-1185">Reference proteome</keyword>
<dbReference type="PANTHER" id="PTHR21299">
    <property type="entry name" value="CYTIDYLATE KINASE/PANTOATE-BETA-ALANINE LIGASE"/>
    <property type="match status" value="1"/>
</dbReference>
<keyword evidence="3 8" id="KW-0547">Nucleotide-binding</keyword>
<dbReference type="Proteomes" id="UP000009047">
    <property type="component" value="Chromosome"/>
</dbReference>
<dbReference type="EMBL" id="CP002085">
    <property type="protein sequence ID" value="ADK86067.1"/>
    <property type="molecule type" value="Genomic_DNA"/>
</dbReference>
<evidence type="ECO:0000313" key="10">
    <source>
        <dbReference type="EMBL" id="ADK86067.1"/>
    </source>
</evidence>
<dbReference type="GO" id="GO:0036431">
    <property type="term" value="F:dCMP kinase activity"/>
    <property type="evidence" value="ECO:0007669"/>
    <property type="project" value="InterPro"/>
</dbReference>
<comment type="similarity">
    <text evidence="1 8">Belongs to the cytidylate kinase family. Type 1 subfamily.</text>
</comment>
<dbReference type="GO" id="GO:0005524">
    <property type="term" value="F:ATP binding"/>
    <property type="evidence" value="ECO:0007669"/>
    <property type="project" value="UniProtKB-UniRule"/>
</dbReference>
<sequence>MIVTIDGPSGAGKTTVSKAVADELGFARLDTGALYRAVGLAARLAGVDADDQAAVAAWLPGLAIDARPQGGAFVVLHDGRDVEPLIRTEEMGAWASKLSAQAAVRQKLLELQRRAALAGDLVCEGRDMGTVVFPAAQAKFFLTARPEVRAARRLAELRPGDPTLTLERVLAEITSRDQRDSSRSQSPLKPAADAVIIDASELSPAQVTAQMVGRVRQLRKGD</sequence>
<keyword evidence="5 8" id="KW-0067">ATP-binding</keyword>
<evidence type="ECO:0000256" key="2">
    <source>
        <dbReference type="ARBA" id="ARBA00022679"/>
    </source>
</evidence>
<dbReference type="RefSeq" id="WP_013259506.1">
    <property type="nucleotide sequence ID" value="NC_014365.1"/>
</dbReference>
<evidence type="ECO:0000256" key="8">
    <source>
        <dbReference type="HAMAP-Rule" id="MF_00238"/>
    </source>
</evidence>
<protein>
    <recommendedName>
        <fullName evidence="8">Cytidylate kinase</fullName>
        <shortName evidence="8">CK</shortName>
        <ecNumber evidence="8">2.7.4.25</ecNumber>
    </recommendedName>
    <alternativeName>
        <fullName evidence="8">Cytidine monophosphate kinase</fullName>
        <shortName evidence="8">CMP kinase</shortName>
    </alternativeName>
</protein>
<dbReference type="InterPro" id="IPR027417">
    <property type="entry name" value="P-loop_NTPase"/>
</dbReference>
<evidence type="ECO:0000256" key="4">
    <source>
        <dbReference type="ARBA" id="ARBA00022777"/>
    </source>
</evidence>
<evidence type="ECO:0000256" key="1">
    <source>
        <dbReference type="ARBA" id="ARBA00009427"/>
    </source>
</evidence>
<dbReference type="GO" id="GO:0015949">
    <property type="term" value="P:nucleobase-containing small molecule interconversion"/>
    <property type="evidence" value="ECO:0007669"/>
    <property type="project" value="TreeGrafter"/>
</dbReference>
<dbReference type="STRING" id="644282.Deba_2713"/>
<dbReference type="PANTHER" id="PTHR21299:SF2">
    <property type="entry name" value="CYTIDYLATE KINASE"/>
    <property type="match status" value="1"/>
</dbReference>
<gene>
    <name evidence="8" type="primary">cmk</name>
    <name evidence="10" type="ordered locus">Deba_2713</name>
</gene>
<evidence type="ECO:0000313" key="11">
    <source>
        <dbReference type="Proteomes" id="UP000009047"/>
    </source>
</evidence>
<dbReference type="eggNOG" id="COG0283">
    <property type="taxonomic scope" value="Bacteria"/>
</dbReference>
<comment type="catalytic activity">
    <reaction evidence="6 8">
        <text>dCMP + ATP = dCDP + ADP</text>
        <dbReference type="Rhea" id="RHEA:25094"/>
        <dbReference type="ChEBI" id="CHEBI:30616"/>
        <dbReference type="ChEBI" id="CHEBI:57566"/>
        <dbReference type="ChEBI" id="CHEBI:58593"/>
        <dbReference type="ChEBI" id="CHEBI:456216"/>
        <dbReference type="EC" id="2.7.4.25"/>
    </reaction>
</comment>
<organism evidence="10 11">
    <name type="scientific">Desulfarculus baarsii (strain ATCC 33931 / DSM 2075 / LMG 7858 / VKM B-1802 / 2st14)</name>
    <dbReference type="NCBI Taxonomy" id="644282"/>
    <lineage>
        <taxon>Bacteria</taxon>
        <taxon>Pseudomonadati</taxon>
        <taxon>Thermodesulfobacteriota</taxon>
        <taxon>Desulfarculia</taxon>
        <taxon>Desulfarculales</taxon>
        <taxon>Desulfarculaceae</taxon>
        <taxon>Desulfarculus</taxon>
    </lineage>
</organism>
<dbReference type="InterPro" id="IPR011994">
    <property type="entry name" value="Cytidylate_kinase_dom"/>
</dbReference>
<dbReference type="HOGENOM" id="CLU_079959_0_2_7"/>
<proteinExistence type="inferred from homology"/>
<evidence type="ECO:0000256" key="5">
    <source>
        <dbReference type="ARBA" id="ARBA00022840"/>
    </source>
</evidence>
<dbReference type="InterPro" id="IPR003136">
    <property type="entry name" value="Cytidylate_kin"/>
</dbReference>
<dbReference type="CDD" id="cd02020">
    <property type="entry name" value="CMPK"/>
    <property type="match status" value="1"/>
</dbReference>
<dbReference type="GO" id="GO:0005829">
    <property type="term" value="C:cytosol"/>
    <property type="evidence" value="ECO:0007669"/>
    <property type="project" value="TreeGrafter"/>
</dbReference>
<evidence type="ECO:0000256" key="6">
    <source>
        <dbReference type="ARBA" id="ARBA00047615"/>
    </source>
</evidence>
<dbReference type="SUPFAM" id="SSF52540">
    <property type="entry name" value="P-loop containing nucleoside triphosphate hydrolases"/>
    <property type="match status" value="1"/>
</dbReference>
<feature type="domain" description="Cytidylate kinase" evidence="9">
    <location>
        <begin position="3"/>
        <end position="216"/>
    </location>
</feature>
<keyword evidence="8" id="KW-0963">Cytoplasm</keyword>
<evidence type="ECO:0000256" key="7">
    <source>
        <dbReference type="ARBA" id="ARBA00048478"/>
    </source>
</evidence>
<dbReference type="Pfam" id="PF02224">
    <property type="entry name" value="Cytidylate_kin"/>
    <property type="match status" value="1"/>
</dbReference>
<dbReference type="NCBIfam" id="TIGR00017">
    <property type="entry name" value="cmk"/>
    <property type="match status" value="1"/>
</dbReference>
<comment type="catalytic activity">
    <reaction evidence="7 8">
        <text>CMP + ATP = CDP + ADP</text>
        <dbReference type="Rhea" id="RHEA:11600"/>
        <dbReference type="ChEBI" id="CHEBI:30616"/>
        <dbReference type="ChEBI" id="CHEBI:58069"/>
        <dbReference type="ChEBI" id="CHEBI:60377"/>
        <dbReference type="ChEBI" id="CHEBI:456216"/>
        <dbReference type="EC" id="2.7.4.25"/>
    </reaction>
</comment>
<accession>E1QKH4</accession>